<reference evidence="2" key="1">
    <citation type="journal article" date="2019" name="Int. J. Syst. Evol. Microbiol.">
        <title>The Global Catalogue of Microorganisms (GCM) 10K type strain sequencing project: providing services to taxonomists for standard genome sequencing and annotation.</title>
        <authorList>
            <consortium name="The Broad Institute Genomics Platform"/>
            <consortium name="The Broad Institute Genome Sequencing Center for Infectious Disease"/>
            <person name="Wu L."/>
            <person name="Ma J."/>
        </authorList>
    </citation>
    <scope>NUCLEOTIDE SEQUENCE [LARGE SCALE GENOMIC DNA]</scope>
    <source>
        <strain evidence="2">CGMCC 1.15790</strain>
    </source>
</reference>
<protein>
    <submittedName>
        <fullName evidence="1">Uncharacterized protein</fullName>
    </submittedName>
</protein>
<dbReference type="RefSeq" id="WP_270897623.1">
    <property type="nucleotide sequence ID" value="NZ_JBHSPF010000058.1"/>
</dbReference>
<sequence>MENSKDEKLFDKDELVRHQTKECRVIAEYERTICIEYIDYPFPEEEEEYPHPRVIVRKDEVERLSS</sequence>
<dbReference type="Proteomes" id="UP001596143">
    <property type="component" value="Unassembled WGS sequence"/>
</dbReference>
<gene>
    <name evidence="1" type="ORF">ACFPTR_10675</name>
</gene>
<name>A0ABW0U775_9BACI</name>
<proteinExistence type="predicted"/>
<organism evidence="1 2">
    <name type="scientific">Aliibacillus thermotolerans</name>
    <dbReference type="NCBI Taxonomy" id="1834418"/>
    <lineage>
        <taxon>Bacteria</taxon>
        <taxon>Bacillati</taxon>
        <taxon>Bacillota</taxon>
        <taxon>Bacilli</taxon>
        <taxon>Bacillales</taxon>
        <taxon>Bacillaceae</taxon>
        <taxon>Aliibacillus</taxon>
    </lineage>
</organism>
<dbReference type="EMBL" id="JBHSPF010000058">
    <property type="protein sequence ID" value="MFC5629317.1"/>
    <property type="molecule type" value="Genomic_DNA"/>
</dbReference>
<keyword evidence="2" id="KW-1185">Reference proteome</keyword>
<accession>A0ABW0U775</accession>
<evidence type="ECO:0000313" key="1">
    <source>
        <dbReference type="EMBL" id="MFC5629317.1"/>
    </source>
</evidence>
<comment type="caution">
    <text evidence="1">The sequence shown here is derived from an EMBL/GenBank/DDBJ whole genome shotgun (WGS) entry which is preliminary data.</text>
</comment>
<evidence type="ECO:0000313" key="2">
    <source>
        <dbReference type="Proteomes" id="UP001596143"/>
    </source>
</evidence>